<evidence type="ECO:0000313" key="2">
    <source>
        <dbReference type="Proteomes" id="UP001054945"/>
    </source>
</evidence>
<proteinExistence type="predicted"/>
<gene>
    <name evidence="1" type="ORF">CEXT_31251</name>
</gene>
<evidence type="ECO:0000313" key="1">
    <source>
        <dbReference type="EMBL" id="GIY91937.1"/>
    </source>
</evidence>
<dbReference type="Proteomes" id="UP001054945">
    <property type="component" value="Unassembled WGS sequence"/>
</dbReference>
<sequence>MNCFGATSKLGLIIGKLSFRLKSFQAIHLKCKNLASSHTPLMLEVPVQAKVIEELESLLQLNWVNQRIVLSSIRIQTVAPPAESMIYAQFYY</sequence>
<dbReference type="EMBL" id="BPLR01000074">
    <property type="protein sequence ID" value="GIY91937.1"/>
    <property type="molecule type" value="Genomic_DNA"/>
</dbReference>
<protein>
    <submittedName>
        <fullName evidence="1">Uncharacterized protein</fullName>
    </submittedName>
</protein>
<name>A0AAV4XBE7_CAEEX</name>
<dbReference type="AlphaFoldDB" id="A0AAV4XBE7"/>
<reference evidence="1 2" key="1">
    <citation type="submission" date="2021-06" db="EMBL/GenBank/DDBJ databases">
        <title>Caerostris extrusa draft genome.</title>
        <authorList>
            <person name="Kono N."/>
            <person name="Arakawa K."/>
        </authorList>
    </citation>
    <scope>NUCLEOTIDE SEQUENCE [LARGE SCALE GENOMIC DNA]</scope>
</reference>
<comment type="caution">
    <text evidence="1">The sequence shown here is derived from an EMBL/GenBank/DDBJ whole genome shotgun (WGS) entry which is preliminary data.</text>
</comment>
<accession>A0AAV4XBE7</accession>
<organism evidence="1 2">
    <name type="scientific">Caerostris extrusa</name>
    <name type="common">Bark spider</name>
    <name type="synonym">Caerostris bankana</name>
    <dbReference type="NCBI Taxonomy" id="172846"/>
    <lineage>
        <taxon>Eukaryota</taxon>
        <taxon>Metazoa</taxon>
        <taxon>Ecdysozoa</taxon>
        <taxon>Arthropoda</taxon>
        <taxon>Chelicerata</taxon>
        <taxon>Arachnida</taxon>
        <taxon>Araneae</taxon>
        <taxon>Araneomorphae</taxon>
        <taxon>Entelegynae</taxon>
        <taxon>Araneoidea</taxon>
        <taxon>Araneidae</taxon>
        <taxon>Caerostris</taxon>
    </lineage>
</organism>
<keyword evidence="2" id="KW-1185">Reference proteome</keyword>